<evidence type="ECO:0000256" key="1">
    <source>
        <dbReference type="SAM" id="MobiDB-lite"/>
    </source>
</evidence>
<name>A0ABU2JZR1_9ACTN</name>
<keyword evidence="3" id="KW-1185">Reference proteome</keyword>
<proteinExistence type="predicted"/>
<organism evidence="2 3">
    <name type="scientific">Streptomyces chisholmiae</name>
    <dbReference type="NCBI Taxonomy" id="3075540"/>
    <lineage>
        <taxon>Bacteria</taxon>
        <taxon>Bacillati</taxon>
        <taxon>Actinomycetota</taxon>
        <taxon>Actinomycetes</taxon>
        <taxon>Kitasatosporales</taxon>
        <taxon>Streptomycetaceae</taxon>
        <taxon>Streptomyces</taxon>
    </lineage>
</organism>
<dbReference type="Gene3D" id="3.30.2220.20">
    <property type="entry name" value="Phage tail assembly chaperone gp13-like"/>
    <property type="match status" value="1"/>
</dbReference>
<protein>
    <recommendedName>
        <fullName evidence="4">Tail assembly chaperone</fullName>
    </recommendedName>
</protein>
<evidence type="ECO:0000313" key="3">
    <source>
        <dbReference type="Proteomes" id="UP001183410"/>
    </source>
</evidence>
<reference evidence="3" key="1">
    <citation type="submission" date="2023-07" db="EMBL/GenBank/DDBJ databases">
        <title>30 novel species of actinomycetes from the DSMZ collection.</title>
        <authorList>
            <person name="Nouioui I."/>
        </authorList>
    </citation>
    <scope>NUCLEOTIDE SEQUENCE [LARGE SCALE GENOMIC DNA]</scope>
    <source>
        <strain evidence="3">DSM 44915</strain>
    </source>
</reference>
<dbReference type="EMBL" id="JAVREO010000025">
    <property type="protein sequence ID" value="MDT0270253.1"/>
    <property type="molecule type" value="Genomic_DNA"/>
</dbReference>
<sequence length="133" mass="14064">MALLNRDQITAADDLAHEDVPVPEWGGTVRVRALTGQERDAWEASMLRLGPNGSVQARSTKGVRVGLVARTVIGEDGERLFTDKDMAALNEKSAAVIERLAAVARRLSGIGKEAAEEAAGKSEPTPDTASPSD</sequence>
<dbReference type="InterPro" id="IPR038556">
    <property type="entry name" value="TAC_Gp13-like_sf"/>
</dbReference>
<accession>A0ABU2JZR1</accession>
<feature type="region of interest" description="Disordered" evidence="1">
    <location>
        <begin position="112"/>
        <end position="133"/>
    </location>
</feature>
<evidence type="ECO:0008006" key="4">
    <source>
        <dbReference type="Google" id="ProtNLM"/>
    </source>
</evidence>
<comment type="caution">
    <text evidence="2">The sequence shown here is derived from an EMBL/GenBank/DDBJ whole genome shotgun (WGS) entry which is preliminary data.</text>
</comment>
<dbReference type="RefSeq" id="WP_311670333.1">
    <property type="nucleotide sequence ID" value="NZ_JAVREO010000025.1"/>
</dbReference>
<dbReference type="Proteomes" id="UP001183410">
    <property type="component" value="Unassembled WGS sequence"/>
</dbReference>
<gene>
    <name evidence="2" type="ORF">RM844_28680</name>
</gene>
<evidence type="ECO:0000313" key="2">
    <source>
        <dbReference type="EMBL" id="MDT0270253.1"/>
    </source>
</evidence>